<dbReference type="Proteomes" id="UP000035268">
    <property type="component" value="Chromosome"/>
</dbReference>
<name>A0A0G3EG47_9BACT</name>
<dbReference type="OrthoDB" id="975025at2"/>
<dbReference type="EMBL" id="CP010904">
    <property type="protein sequence ID" value="AKJ65426.1"/>
    <property type="molecule type" value="Genomic_DNA"/>
</dbReference>
<feature type="signal peptide" evidence="3">
    <location>
        <begin position="1"/>
        <end position="29"/>
    </location>
</feature>
<dbReference type="GO" id="GO:0004065">
    <property type="term" value="F:arylsulfatase activity"/>
    <property type="evidence" value="ECO:0007669"/>
    <property type="project" value="TreeGrafter"/>
</dbReference>
<feature type="chain" id="PRO_5005184213" evidence="3">
    <location>
        <begin position="30"/>
        <end position="509"/>
    </location>
</feature>
<gene>
    <name evidence="5" type="primary">betC_9</name>
    <name evidence="5" type="ORF">L21SP4_02199</name>
</gene>
<comment type="similarity">
    <text evidence="1">Belongs to the sulfatase family.</text>
</comment>
<dbReference type="PANTHER" id="PTHR42693">
    <property type="entry name" value="ARYLSULFATASE FAMILY MEMBER"/>
    <property type="match status" value="1"/>
</dbReference>
<dbReference type="InterPro" id="IPR050738">
    <property type="entry name" value="Sulfatase"/>
</dbReference>
<dbReference type="GO" id="GO:0047753">
    <property type="term" value="F:choline-sulfatase activity"/>
    <property type="evidence" value="ECO:0007669"/>
    <property type="project" value="UniProtKB-EC"/>
</dbReference>
<dbReference type="CDD" id="cd16027">
    <property type="entry name" value="SGSH"/>
    <property type="match status" value="1"/>
</dbReference>
<evidence type="ECO:0000256" key="1">
    <source>
        <dbReference type="ARBA" id="ARBA00008779"/>
    </source>
</evidence>
<dbReference type="SUPFAM" id="SSF53649">
    <property type="entry name" value="Alkaline phosphatase-like"/>
    <property type="match status" value="1"/>
</dbReference>
<sequence length="509" mass="57020" precursor="true">MPGLKGATPIRRVWCMLALAGGIAAAARAAGGAPARRPNVLLILTDDQSHHLGMLDVPGLETPHMDRVARAGMFFARAYSAAASCAPCRSALLTGTMPHTNGHWRNTEGPTLDDPDVAFTRRSRKVDPVGVHEHIPTLIEILNGRGYVTGITDKFHLSPPWKFPFDHRYPVGLTPEASGRATARFLEEAGDAPFFLMANIRHTHRPFLQHVRAAGTPRVDPGEIEIPPNWPDTPAMRRDYAAYLSSVQAADAVAGAVLDALRRSGRGGDTLIIFSSDHGFCYHRAKATTYDWGVHVPLAIAGPGIAPGRRTEEPVGHIDLVPTLLDYAGIPVPEEVQGRSLRPLLSGRARELDRRYVVSEHHAHGPHPDEYYPTRGITDGRWRYIRNLRHEKTPGYPMERFVEDAAFRDRPKALAWMPWDATPGGPWGNRAFETIVKHREEYPEPYRLLKAAFYRPPEELYDLRNDPYEMHNLADDPECREVRDRFRKALDAWMERTGDHPNPHDKMLQ</sequence>
<accession>A0A0G3EG47</accession>
<dbReference type="PANTHER" id="PTHR42693:SF53">
    <property type="entry name" value="ENDO-4-O-SULFATASE"/>
    <property type="match status" value="1"/>
</dbReference>
<evidence type="ECO:0000259" key="4">
    <source>
        <dbReference type="Pfam" id="PF00884"/>
    </source>
</evidence>
<dbReference type="InterPro" id="IPR017850">
    <property type="entry name" value="Alkaline_phosphatase_core_sf"/>
</dbReference>
<keyword evidence="3" id="KW-0732">Signal</keyword>
<evidence type="ECO:0000256" key="2">
    <source>
        <dbReference type="ARBA" id="ARBA00022801"/>
    </source>
</evidence>
<proteinExistence type="inferred from homology"/>
<reference evidence="5 6" key="2">
    <citation type="journal article" date="2016" name="ISME J.">
        <title>Characterization of the first cultured representative of Verrucomicrobia subdivision 5 indicates the proposal of a novel phylum.</title>
        <authorList>
            <person name="Spring S."/>
            <person name="Bunk B."/>
            <person name="Sproer C."/>
            <person name="Schumann P."/>
            <person name="Rohde M."/>
            <person name="Tindall B.J."/>
            <person name="Klenk H.P."/>
        </authorList>
    </citation>
    <scope>NUCLEOTIDE SEQUENCE [LARGE SCALE GENOMIC DNA]</scope>
    <source>
        <strain evidence="5 6">L21-Fru-AB</strain>
    </source>
</reference>
<protein>
    <submittedName>
        <fullName evidence="5">Choline-sulfatase</fullName>
        <ecNumber evidence="5">3.1.6.6</ecNumber>
    </submittedName>
</protein>
<reference evidence="6" key="1">
    <citation type="submission" date="2015-02" db="EMBL/GenBank/DDBJ databases">
        <title>Description and complete genome sequence of the first cultured representative of the subdivision 5 of the Verrucomicrobia phylum.</title>
        <authorList>
            <person name="Spring S."/>
            <person name="Bunk B."/>
            <person name="Sproer C."/>
            <person name="Klenk H.-P."/>
        </authorList>
    </citation>
    <scope>NUCLEOTIDE SEQUENCE [LARGE SCALE GENOMIC DNA]</scope>
    <source>
        <strain evidence="6">L21-Fru-AB</strain>
    </source>
</reference>
<dbReference type="Gene3D" id="3.40.720.10">
    <property type="entry name" value="Alkaline Phosphatase, subunit A"/>
    <property type="match status" value="1"/>
</dbReference>
<dbReference type="STRING" id="1307763.L21SP4_02199"/>
<evidence type="ECO:0000313" key="6">
    <source>
        <dbReference type="Proteomes" id="UP000035268"/>
    </source>
</evidence>
<evidence type="ECO:0000256" key="3">
    <source>
        <dbReference type="SAM" id="SignalP"/>
    </source>
</evidence>
<organism evidence="5 6">
    <name type="scientific">Kiritimatiella glycovorans</name>
    <dbReference type="NCBI Taxonomy" id="1307763"/>
    <lineage>
        <taxon>Bacteria</taxon>
        <taxon>Pseudomonadati</taxon>
        <taxon>Kiritimatiellota</taxon>
        <taxon>Kiritimatiellia</taxon>
        <taxon>Kiritimatiellales</taxon>
        <taxon>Kiritimatiellaceae</taxon>
        <taxon>Kiritimatiella</taxon>
    </lineage>
</organism>
<dbReference type="RefSeq" id="WP_082116712.1">
    <property type="nucleotide sequence ID" value="NZ_CP010904.1"/>
</dbReference>
<dbReference type="EC" id="3.1.6.6" evidence="5"/>
<dbReference type="KEGG" id="vbl:L21SP4_02199"/>
<dbReference type="AlphaFoldDB" id="A0A0G3EG47"/>
<dbReference type="InterPro" id="IPR000917">
    <property type="entry name" value="Sulfatase_N"/>
</dbReference>
<keyword evidence="2 5" id="KW-0378">Hydrolase</keyword>
<evidence type="ECO:0000313" key="5">
    <source>
        <dbReference type="EMBL" id="AKJ65426.1"/>
    </source>
</evidence>
<keyword evidence="6" id="KW-1185">Reference proteome</keyword>
<feature type="domain" description="Sulfatase N-terminal" evidence="4">
    <location>
        <begin position="38"/>
        <end position="330"/>
    </location>
</feature>
<dbReference type="Pfam" id="PF00884">
    <property type="entry name" value="Sulfatase"/>
    <property type="match status" value="1"/>
</dbReference>